<evidence type="ECO:0000313" key="1">
    <source>
        <dbReference type="EMBL" id="KAI4312562.1"/>
    </source>
</evidence>
<keyword evidence="2" id="KW-1185">Reference proteome</keyword>
<reference evidence="2" key="1">
    <citation type="journal article" date="2023" name="Front. Plant Sci.">
        <title>Chromosomal-level genome assembly of Melastoma candidum provides insights into trichome evolution.</title>
        <authorList>
            <person name="Zhong Y."/>
            <person name="Wu W."/>
            <person name="Sun C."/>
            <person name="Zou P."/>
            <person name="Liu Y."/>
            <person name="Dai S."/>
            <person name="Zhou R."/>
        </authorList>
    </citation>
    <scope>NUCLEOTIDE SEQUENCE [LARGE SCALE GENOMIC DNA]</scope>
</reference>
<evidence type="ECO:0000313" key="2">
    <source>
        <dbReference type="Proteomes" id="UP001057402"/>
    </source>
</evidence>
<sequence length="88" mass="9453">MGREAAGLTLARAEQREGGCLGTPTSGSVDCDEEVNERLVKPPWSRVMVSKTQRMLGSFFVHSEMGVPSLLVEDGQIAATNTNGDRTD</sequence>
<comment type="caution">
    <text evidence="1">The sequence shown here is derived from an EMBL/GenBank/DDBJ whole genome shotgun (WGS) entry which is preliminary data.</text>
</comment>
<name>A0ACB9LN37_9MYRT</name>
<accession>A0ACB9LN37</accession>
<organism evidence="1 2">
    <name type="scientific">Melastoma candidum</name>
    <dbReference type="NCBI Taxonomy" id="119954"/>
    <lineage>
        <taxon>Eukaryota</taxon>
        <taxon>Viridiplantae</taxon>
        <taxon>Streptophyta</taxon>
        <taxon>Embryophyta</taxon>
        <taxon>Tracheophyta</taxon>
        <taxon>Spermatophyta</taxon>
        <taxon>Magnoliopsida</taxon>
        <taxon>eudicotyledons</taxon>
        <taxon>Gunneridae</taxon>
        <taxon>Pentapetalae</taxon>
        <taxon>rosids</taxon>
        <taxon>malvids</taxon>
        <taxon>Myrtales</taxon>
        <taxon>Melastomataceae</taxon>
        <taxon>Melastomatoideae</taxon>
        <taxon>Melastomateae</taxon>
        <taxon>Melastoma</taxon>
    </lineage>
</organism>
<proteinExistence type="predicted"/>
<dbReference type="Proteomes" id="UP001057402">
    <property type="component" value="Chromosome 11"/>
</dbReference>
<dbReference type="EMBL" id="CM042890">
    <property type="protein sequence ID" value="KAI4312562.1"/>
    <property type="molecule type" value="Genomic_DNA"/>
</dbReference>
<protein>
    <submittedName>
        <fullName evidence="1">Uncharacterized protein</fullName>
    </submittedName>
</protein>
<gene>
    <name evidence="1" type="ORF">MLD38_037367</name>
</gene>